<keyword evidence="3" id="KW-0238">DNA-binding</keyword>
<dbReference type="PANTHER" id="PTHR46796">
    <property type="entry name" value="HTH-TYPE TRANSCRIPTIONAL ACTIVATOR RHAS-RELATED"/>
    <property type="match status" value="1"/>
</dbReference>
<dbReference type="SUPFAM" id="SSF46689">
    <property type="entry name" value="Homeodomain-like"/>
    <property type="match status" value="1"/>
</dbReference>
<dbReference type="RefSeq" id="WP_244211891.1">
    <property type="nucleotide sequence ID" value="NZ_CBCSFG010000022.1"/>
</dbReference>
<organism evidence="7 8">
    <name type="scientific">Pseudomonas wadenswilerensis</name>
    <dbReference type="NCBI Taxonomy" id="1785161"/>
    <lineage>
        <taxon>Bacteria</taxon>
        <taxon>Pseudomonadati</taxon>
        <taxon>Pseudomonadota</taxon>
        <taxon>Gammaproteobacteria</taxon>
        <taxon>Pseudomonadales</taxon>
        <taxon>Pseudomonadaceae</taxon>
        <taxon>Pseudomonas</taxon>
    </lineage>
</organism>
<evidence type="ECO:0000256" key="3">
    <source>
        <dbReference type="ARBA" id="ARBA00023125"/>
    </source>
</evidence>
<keyword evidence="8" id="KW-1185">Reference proteome</keyword>
<accession>A0A380SX95</accession>
<evidence type="ECO:0000256" key="1">
    <source>
        <dbReference type="ARBA" id="ARBA00004496"/>
    </source>
</evidence>
<evidence type="ECO:0000256" key="4">
    <source>
        <dbReference type="ARBA" id="ARBA00023163"/>
    </source>
</evidence>
<dbReference type="GO" id="GO:0003700">
    <property type="term" value="F:DNA-binding transcription factor activity"/>
    <property type="evidence" value="ECO:0007669"/>
    <property type="project" value="InterPro"/>
</dbReference>
<dbReference type="Proteomes" id="UP000255177">
    <property type="component" value="Unassembled WGS sequence"/>
</dbReference>
<evidence type="ECO:0000313" key="8">
    <source>
        <dbReference type="Proteomes" id="UP000255177"/>
    </source>
</evidence>
<dbReference type="GO" id="GO:0005737">
    <property type="term" value="C:cytoplasm"/>
    <property type="evidence" value="ECO:0007669"/>
    <property type="project" value="UniProtKB-SubCell"/>
</dbReference>
<dbReference type="GO" id="GO:0043565">
    <property type="term" value="F:sequence-specific DNA binding"/>
    <property type="evidence" value="ECO:0007669"/>
    <property type="project" value="InterPro"/>
</dbReference>
<protein>
    <submittedName>
        <fullName evidence="7">Invasion protein InvF</fullName>
    </submittedName>
</protein>
<keyword evidence="2" id="KW-0805">Transcription regulation</keyword>
<dbReference type="PROSITE" id="PS01124">
    <property type="entry name" value="HTH_ARAC_FAMILY_2"/>
    <property type="match status" value="1"/>
</dbReference>
<name>A0A380SX95_9PSED</name>
<dbReference type="SMART" id="SM00342">
    <property type="entry name" value="HTH_ARAC"/>
    <property type="match status" value="1"/>
</dbReference>
<comment type="subcellular location">
    <subcellularLocation>
        <location evidence="1">Cytoplasm</location>
    </subcellularLocation>
</comment>
<dbReference type="EMBL" id="UIDD01000006">
    <property type="protein sequence ID" value="SUQ62383.1"/>
    <property type="molecule type" value="Genomic_DNA"/>
</dbReference>
<reference evidence="8" key="1">
    <citation type="submission" date="2018-07" db="EMBL/GenBank/DDBJ databases">
        <authorList>
            <person name="Blom J."/>
        </authorList>
    </citation>
    <scope>NUCLEOTIDE SEQUENCE [LARGE SCALE GENOMIC DNA]</scope>
    <source>
        <strain evidence="8">CCOS 864</strain>
    </source>
</reference>
<evidence type="ECO:0000313" key="7">
    <source>
        <dbReference type="EMBL" id="SUQ62383.1"/>
    </source>
</evidence>
<sequence length="241" mass="26776">MSQPLLSLELNEYLAEGVWHVTVGRHPLRWQQGGTQSSVAPGWQGLLAITAHSRFNGLPADLRVVRCQSLTRLQVFIDQGEVAQHQPVTSSAAACLPLAFDVIRDTQLLESWYIQQALAASLGFERFATALRNSEEYWLVRYLLEQGTGQDSLQMLARRYGVSVSHFRRLCHQALGGATKPALRGWRVARALLESIREGRSLTEVAQNQGYCSSSHFSREVRELLGVAPSQLGDIIGTLRP</sequence>
<proteinExistence type="predicted"/>
<dbReference type="PROSITE" id="PS00041">
    <property type="entry name" value="HTH_ARAC_FAMILY_1"/>
    <property type="match status" value="1"/>
</dbReference>
<dbReference type="Gene3D" id="1.10.10.60">
    <property type="entry name" value="Homeodomain-like"/>
    <property type="match status" value="1"/>
</dbReference>
<dbReference type="GO" id="GO:0009893">
    <property type="term" value="P:positive regulation of metabolic process"/>
    <property type="evidence" value="ECO:0007669"/>
    <property type="project" value="UniProtKB-ARBA"/>
</dbReference>
<feature type="domain" description="HTH araC/xylS-type" evidence="6">
    <location>
        <begin position="137"/>
        <end position="235"/>
    </location>
</feature>
<evidence type="ECO:0000256" key="5">
    <source>
        <dbReference type="ARBA" id="ARBA00037345"/>
    </source>
</evidence>
<dbReference type="Pfam" id="PF12833">
    <property type="entry name" value="HTH_18"/>
    <property type="match status" value="1"/>
</dbReference>
<dbReference type="AlphaFoldDB" id="A0A380SX95"/>
<comment type="function">
    <text evidence="5">Regulatory protein of the TOL plasmid xyl operons. XylS activates the xylXYZLTEGFJQKIH operon required for the degradation of toluene, m-xylene and p-xylene.</text>
</comment>
<evidence type="ECO:0000259" key="6">
    <source>
        <dbReference type="PROSITE" id="PS01124"/>
    </source>
</evidence>
<dbReference type="InterPro" id="IPR009057">
    <property type="entry name" value="Homeodomain-like_sf"/>
</dbReference>
<keyword evidence="4" id="KW-0804">Transcription</keyword>
<gene>
    <name evidence="7" type="primary">invF</name>
    <name evidence="7" type="ORF">CCOS864_01826</name>
</gene>
<evidence type="ECO:0000256" key="2">
    <source>
        <dbReference type="ARBA" id="ARBA00023015"/>
    </source>
</evidence>
<dbReference type="InterPro" id="IPR050204">
    <property type="entry name" value="AraC_XylS_family_regulators"/>
</dbReference>
<dbReference type="InterPro" id="IPR018062">
    <property type="entry name" value="HTH_AraC-typ_CS"/>
</dbReference>
<dbReference type="InterPro" id="IPR018060">
    <property type="entry name" value="HTH_AraC"/>
</dbReference>